<evidence type="ECO:0000256" key="6">
    <source>
        <dbReference type="ARBA" id="ARBA00047604"/>
    </source>
</evidence>
<dbReference type="OrthoDB" id="619536at2759"/>
<gene>
    <name evidence="10" type="ORF">PROFUN_04108</name>
</gene>
<keyword evidence="3" id="KW-0808">Transferase</keyword>
<evidence type="ECO:0000256" key="1">
    <source>
        <dbReference type="ARBA" id="ARBA00004771"/>
    </source>
</evidence>
<dbReference type="GO" id="GO:0047196">
    <property type="term" value="F:long-chain-alcohol O-fatty-acyltransferase activity"/>
    <property type="evidence" value="ECO:0007669"/>
    <property type="project" value="UniProtKB-EC"/>
</dbReference>
<keyword evidence="11" id="KW-1185">Reference proteome</keyword>
<comment type="pathway">
    <text evidence="1">Glycerolipid metabolism; triacylglycerol biosynthesis.</text>
</comment>
<comment type="catalytic activity">
    <reaction evidence="6">
        <text>a long chain fatty alcohol + a fatty acyl-CoA = a long-chain alcohol wax ester + CoA</text>
        <dbReference type="Rhea" id="RHEA:38443"/>
        <dbReference type="ChEBI" id="CHEBI:17135"/>
        <dbReference type="ChEBI" id="CHEBI:57287"/>
        <dbReference type="ChEBI" id="CHEBI:77636"/>
        <dbReference type="ChEBI" id="CHEBI:235323"/>
        <dbReference type="EC" id="2.3.1.75"/>
    </reaction>
</comment>
<feature type="domain" description="O-acyltransferase WSD1 C-terminal" evidence="9">
    <location>
        <begin position="402"/>
        <end position="525"/>
    </location>
</feature>
<dbReference type="AlphaFoldDB" id="A0A2P6NJJ6"/>
<dbReference type="EMBL" id="MDYQ01000069">
    <property type="protein sequence ID" value="PRP84117.1"/>
    <property type="molecule type" value="Genomic_DNA"/>
</dbReference>
<keyword evidence="4" id="KW-0012">Acyltransferase</keyword>
<evidence type="ECO:0000256" key="3">
    <source>
        <dbReference type="ARBA" id="ARBA00022679"/>
    </source>
</evidence>
<organism evidence="10 11">
    <name type="scientific">Planoprotostelium fungivorum</name>
    <dbReference type="NCBI Taxonomy" id="1890364"/>
    <lineage>
        <taxon>Eukaryota</taxon>
        <taxon>Amoebozoa</taxon>
        <taxon>Evosea</taxon>
        <taxon>Variosea</taxon>
        <taxon>Cavosteliida</taxon>
        <taxon>Cavosteliaceae</taxon>
        <taxon>Planoprotostelium</taxon>
    </lineage>
</organism>
<dbReference type="PANTHER" id="PTHR31650:SF1">
    <property type="entry name" value="WAX ESTER SYNTHASE_DIACYLGLYCEROL ACYLTRANSFERASE 4-RELATED"/>
    <property type="match status" value="1"/>
</dbReference>
<dbReference type="PANTHER" id="PTHR31650">
    <property type="entry name" value="O-ACYLTRANSFERASE (WSD1-LIKE) FAMILY PROTEIN"/>
    <property type="match status" value="1"/>
</dbReference>
<evidence type="ECO:0000313" key="11">
    <source>
        <dbReference type="Proteomes" id="UP000241769"/>
    </source>
</evidence>
<dbReference type="GO" id="GO:0019432">
    <property type="term" value="P:triglyceride biosynthetic process"/>
    <property type="evidence" value="ECO:0007669"/>
    <property type="project" value="UniProtKB-UniPathway"/>
</dbReference>
<evidence type="ECO:0000259" key="8">
    <source>
        <dbReference type="Pfam" id="PF03007"/>
    </source>
</evidence>
<sequence length="557" mass="63410">MSYNNGKWRETKEQLNGLDNMWLIMADHTDFNPACAATYTFKGKLDIDTLKESYAKMADRFPRYKQKLVDLNDIWKGASFIDDPDFNIDLHTKSIRLTSKSGRHTVGRDELDEYVGHFIAQPWDLSRPLWESTIIENYEDEAGAHSAMVTRGHHSLTDGQGFVLSQMSVTSFGPKLEKMMADGQKSLQKLKSGTRAPSSLHPSLKPLDRFTGQWWMTIALATIYWSLWSLAMCIDLYWSVIQAVQSVAFWFFTFWRVTTVTPHYSGERVKEREFSTSTPFAMKDIKLLQKAFSGVRPGSIFDHIRGQKRHDRDWYRHVTLNDVVCAVISDVIAQEIAEKKPDPGIYNAFVRSVNRYLPNPVGIFIPISIREAGDWTMKNLSTGALAYLPSSYTEGKPRPDSLYDRIHATRRRLKVLKHSLLPRFNYWLNHRVGAVPILWPSPLSLVTPYGDSPLQRVTRLCLDTVMTSFCAIVTNVPGPSKERLEMCGQEVIRWTALPPQAGKGTLGIGIISYAGDLYISVSADKVKGGEGVARRLTDKFERRWREYLEAANKVIKN</sequence>
<dbReference type="GO" id="GO:0005886">
    <property type="term" value="C:plasma membrane"/>
    <property type="evidence" value="ECO:0007669"/>
    <property type="project" value="TreeGrafter"/>
</dbReference>
<evidence type="ECO:0000313" key="10">
    <source>
        <dbReference type="EMBL" id="PRP84117.1"/>
    </source>
</evidence>
<dbReference type="InterPro" id="IPR045034">
    <property type="entry name" value="O-acyltransferase_WSD1-like"/>
</dbReference>
<dbReference type="GO" id="GO:0004144">
    <property type="term" value="F:diacylglycerol O-acyltransferase activity"/>
    <property type="evidence" value="ECO:0007669"/>
    <property type="project" value="UniProtKB-EC"/>
</dbReference>
<dbReference type="Proteomes" id="UP000241769">
    <property type="component" value="Unassembled WGS sequence"/>
</dbReference>
<dbReference type="InParanoid" id="A0A2P6NJJ6"/>
<protein>
    <submittedName>
        <fullName evidence="10">Uncharacterized protein</fullName>
    </submittedName>
</protein>
<evidence type="ECO:0000256" key="2">
    <source>
        <dbReference type="ARBA" id="ARBA00005189"/>
    </source>
</evidence>
<proteinExistence type="inferred from homology"/>
<dbReference type="SUPFAM" id="SSF52777">
    <property type="entry name" value="CoA-dependent acyltransferases"/>
    <property type="match status" value="1"/>
</dbReference>
<comment type="catalytic activity">
    <reaction evidence="7">
        <text>an acyl-CoA + a 1,2-diacyl-sn-glycerol = a triacyl-sn-glycerol + CoA</text>
        <dbReference type="Rhea" id="RHEA:10868"/>
        <dbReference type="ChEBI" id="CHEBI:17815"/>
        <dbReference type="ChEBI" id="CHEBI:57287"/>
        <dbReference type="ChEBI" id="CHEBI:58342"/>
        <dbReference type="ChEBI" id="CHEBI:64615"/>
        <dbReference type="EC" id="2.3.1.20"/>
    </reaction>
</comment>
<comment type="similarity">
    <text evidence="5">In the N-terminal section; belongs to the long-chain O-acyltransferase family.</text>
</comment>
<dbReference type="UniPathway" id="UPA00282"/>
<dbReference type="STRING" id="1890364.A0A2P6NJJ6"/>
<dbReference type="InterPro" id="IPR004255">
    <property type="entry name" value="O-acyltransferase_WSD1_N"/>
</dbReference>
<evidence type="ECO:0000256" key="4">
    <source>
        <dbReference type="ARBA" id="ARBA00023315"/>
    </source>
</evidence>
<name>A0A2P6NJJ6_9EUKA</name>
<evidence type="ECO:0000256" key="7">
    <source>
        <dbReference type="ARBA" id="ARBA00048109"/>
    </source>
</evidence>
<dbReference type="Pfam" id="PF03007">
    <property type="entry name" value="WS_DGAT_cat"/>
    <property type="match status" value="1"/>
</dbReference>
<reference evidence="10 11" key="1">
    <citation type="journal article" date="2018" name="Genome Biol. Evol.">
        <title>Multiple Roots of Fruiting Body Formation in Amoebozoa.</title>
        <authorList>
            <person name="Hillmann F."/>
            <person name="Forbes G."/>
            <person name="Novohradska S."/>
            <person name="Ferling I."/>
            <person name="Riege K."/>
            <person name="Groth M."/>
            <person name="Westermann M."/>
            <person name="Marz M."/>
            <person name="Spaller T."/>
            <person name="Winckler T."/>
            <person name="Schaap P."/>
            <person name="Glockner G."/>
        </authorList>
    </citation>
    <scope>NUCLEOTIDE SEQUENCE [LARGE SCALE GENOMIC DNA]</scope>
    <source>
        <strain evidence="10 11">Jena</strain>
    </source>
</reference>
<feature type="domain" description="O-acyltransferase WSD1-like N-terminal" evidence="8">
    <location>
        <begin position="42"/>
        <end position="161"/>
    </location>
</feature>
<evidence type="ECO:0000256" key="5">
    <source>
        <dbReference type="ARBA" id="ARBA00024360"/>
    </source>
</evidence>
<comment type="pathway">
    <text evidence="2">Lipid metabolism.</text>
</comment>
<evidence type="ECO:0000259" key="9">
    <source>
        <dbReference type="Pfam" id="PF06974"/>
    </source>
</evidence>
<dbReference type="InterPro" id="IPR009721">
    <property type="entry name" value="O-acyltransferase_WSD1_C"/>
</dbReference>
<accession>A0A2P6NJJ6</accession>
<comment type="caution">
    <text evidence="10">The sequence shown here is derived from an EMBL/GenBank/DDBJ whole genome shotgun (WGS) entry which is preliminary data.</text>
</comment>
<dbReference type="Pfam" id="PF06974">
    <property type="entry name" value="WS_DGAT_C"/>
    <property type="match status" value="1"/>
</dbReference>